<dbReference type="Proteomes" id="UP000004506">
    <property type="component" value="Unassembled WGS sequence"/>
</dbReference>
<reference evidence="1 2" key="3">
    <citation type="submission" date="2008-05" db="EMBL/GenBank/DDBJ databases">
        <authorList>
            <person name="Fulton L."/>
            <person name="Clifton S."/>
            <person name="Fulton B."/>
            <person name="Xu J."/>
            <person name="Minx P."/>
            <person name="Pepin K.H."/>
            <person name="Johnson M."/>
            <person name="Thiruvilangam P."/>
            <person name="Bhonagiri V."/>
            <person name="Nash W.E."/>
            <person name="Mardis E.R."/>
            <person name="Wilson R.K."/>
        </authorList>
    </citation>
    <scope>NUCLEOTIDE SEQUENCE [LARGE SCALE GENOMIC DNA]</scope>
    <source>
        <strain evidence="1 2">ATCC 25827</strain>
    </source>
</reference>
<dbReference type="AlphaFoldDB" id="A0AA86YYI8"/>
<evidence type="ECO:0000313" key="1">
    <source>
        <dbReference type="EMBL" id="EDU58797.1"/>
    </source>
</evidence>
<dbReference type="RefSeq" id="WP_004918544.1">
    <property type="nucleotide sequence ID" value="NZ_DS607663.1"/>
</dbReference>
<organism evidence="1 2">
    <name type="scientific">Providencia stuartii ATCC 25827</name>
    <dbReference type="NCBI Taxonomy" id="471874"/>
    <lineage>
        <taxon>Bacteria</taxon>
        <taxon>Pseudomonadati</taxon>
        <taxon>Pseudomonadota</taxon>
        <taxon>Gammaproteobacteria</taxon>
        <taxon>Enterobacterales</taxon>
        <taxon>Morganellaceae</taxon>
        <taxon>Providencia</taxon>
    </lineage>
</organism>
<accession>A0AA86YYI8</accession>
<reference evidence="2" key="2">
    <citation type="submission" date="2008-04" db="EMBL/GenBank/DDBJ databases">
        <title>Draft genome sequence of Providencia stuartii(ATCC 25827).</title>
        <authorList>
            <person name="Sudarsanam P."/>
            <person name="Ley R."/>
            <person name="Guruge J."/>
            <person name="Turnbaugh P.J."/>
            <person name="Mahowald M."/>
            <person name="Liep D."/>
            <person name="Gordon J."/>
        </authorList>
    </citation>
    <scope>NUCLEOTIDE SEQUENCE [LARGE SCALE GENOMIC DNA]</scope>
    <source>
        <strain evidence="2">ATCC 25827</strain>
    </source>
</reference>
<dbReference type="EMBL" id="ABJD02000101">
    <property type="protein sequence ID" value="EDU58797.1"/>
    <property type="molecule type" value="Genomic_DNA"/>
</dbReference>
<gene>
    <name evidence="1" type="ORF">PROSTU_01978</name>
</gene>
<comment type="caution">
    <text evidence="1">The sequence shown here is derived from an EMBL/GenBank/DDBJ whole genome shotgun (WGS) entry which is preliminary data.</text>
</comment>
<protein>
    <submittedName>
        <fullName evidence="1">Uncharacterized protein</fullName>
    </submittedName>
</protein>
<proteinExistence type="predicted"/>
<evidence type="ECO:0000313" key="2">
    <source>
        <dbReference type="Proteomes" id="UP000004506"/>
    </source>
</evidence>
<reference evidence="2" key="1">
    <citation type="submission" date="2008-04" db="EMBL/GenBank/DDBJ databases">
        <title>Draft genome sequence of Providencia stuartii (ATCC 25827).</title>
        <authorList>
            <person name="Sudarsanam P."/>
            <person name="Ley R."/>
            <person name="Guruge J."/>
            <person name="Turnbaugh P.J."/>
            <person name="Mahowald M."/>
            <person name="Liep D."/>
            <person name="Gordon J."/>
        </authorList>
    </citation>
    <scope>NUCLEOTIDE SEQUENCE [LARGE SCALE GENOMIC DNA]</scope>
    <source>
        <strain evidence="2">ATCC 25827</strain>
    </source>
</reference>
<name>A0AA86YYI8_PROST</name>
<sequence length="146" mass="17026">MKLLLASEKLAFKVSTTDLEVIYTESSGVKLRIDIQDIDNFKSDTYREIEIHFLMVAELRCVSMNFFDAYSDNYSIEGQGIITNRINFWEQNGYHPDSGIYQVMNSDILKHKKVLYDPLNRFNLKHYLITGNDSYVEIVSSNYECN</sequence>